<comment type="catalytic activity">
    <reaction evidence="16">
        <text>D-ribulose 1,5-bisphosphate + O2 = 2-phosphoglycolate + (2R)-3-phosphoglycerate + 2 H(+)</text>
        <dbReference type="Rhea" id="RHEA:36631"/>
        <dbReference type="ChEBI" id="CHEBI:15378"/>
        <dbReference type="ChEBI" id="CHEBI:15379"/>
        <dbReference type="ChEBI" id="CHEBI:57870"/>
        <dbReference type="ChEBI" id="CHEBI:58033"/>
        <dbReference type="ChEBI" id="CHEBI:58272"/>
    </reaction>
</comment>
<comment type="cofactor">
    <cofactor evidence="1">
        <name>Mg(2+)</name>
        <dbReference type="ChEBI" id="CHEBI:18420"/>
    </cofactor>
</comment>
<dbReference type="InterPro" id="IPR036376">
    <property type="entry name" value="RuBisCO_lsu_C_sf"/>
</dbReference>
<evidence type="ECO:0000256" key="16">
    <source>
        <dbReference type="ARBA" id="ARBA00048059"/>
    </source>
</evidence>
<comment type="caution">
    <text evidence="20">The sequence shown here is derived from an EMBL/GenBank/DDBJ whole genome shotgun (WGS) entry which is preliminary data.</text>
</comment>
<evidence type="ECO:0000256" key="7">
    <source>
        <dbReference type="ARBA" id="ARBA00022567"/>
    </source>
</evidence>
<keyword evidence="11" id="KW-0601">Photorespiration</keyword>
<keyword evidence="8" id="KW-0934">Plastid</keyword>
<dbReference type="GO" id="GO:0019253">
    <property type="term" value="P:reductive pentose-phosphate cycle"/>
    <property type="evidence" value="ECO:0007669"/>
    <property type="project" value="UniProtKB-KW"/>
</dbReference>
<feature type="compositionally biased region" description="Basic and acidic residues" evidence="18">
    <location>
        <begin position="177"/>
        <end position="193"/>
    </location>
</feature>
<dbReference type="SUPFAM" id="SSF54966">
    <property type="entry name" value="RuBisCO, large subunit, small (N-terminal) domain"/>
    <property type="match status" value="1"/>
</dbReference>
<dbReference type="Gene3D" id="3.20.20.110">
    <property type="entry name" value="Ribulose bisphosphate carboxylase, large subunit, C-terminal domain"/>
    <property type="match status" value="1"/>
</dbReference>
<dbReference type="Proteomes" id="UP000593564">
    <property type="component" value="Unassembled WGS sequence"/>
</dbReference>
<evidence type="ECO:0000256" key="13">
    <source>
        <dbReference type="ARBA" id="ARBA00023300"/>
    </source>
</evidence>
<dbReference type="PANTHER" id="PTHR42704">
    <property type="entry name" value="RIBULOSE BISPHOSPHATE CARBOXYLASE"/>
    <property type="match status" value="1"/>
</dbReference>
<dbReference type="GO" id="GO:0009536">
    <property type="term" value="C:plastid"/>
    <property type="evidence" value="ECO:0007669"/>
    <property type="project" value="UniProtKB-SubCell"/>
</dbReference>
<dbReference type="SUPFAM" id="SSF51649">
    <property type="entry name" value="RuBisCo, C-terminal domain"/>
    <property type="match status" value="1"/>
</dbReference>
<dbReference type="InterPro" id="IPR036422">
    <property type="entry name" value="RuBisCO_lsu_N_sf"/>
</dbReference>
<dbReference type="InterPro" id="IPR000685">
    <property type="entry name" value="RuBisCO_lsu_C"/>
</dbReference>
<evidence type="ECO:0000313" key="21">
    <source>
        <dbReference type="Proteomes" id="UP000593564"/>
    </source>
</evidence>
<evidence type="ECO:0000256" key="15">
    <source>
        <dbReference type="ARBA" id="ARBA00025888"/>
    </source>
</evidence>
<comment type="similarity">
    <text evidence="3">Belongs to the RuBisCO large chain family. Type I subfamily.</text>
</comment>
<evidence type="ECO:0000256" key="4">
    <source>
        <dbReference type="ARBA" id="ARBA00012287"/>
    </source>
</evidence>
<evidence type="ECO:0000256" key="14">
    <source>
        <dbReference type="ARBA" id="ARBA00025664"/>
    </source>
</evidence>
<feature type="compositionally biased region" description="Acidic residues" evidence="18">
    <location>
        <begin position="194"/>
        <end position="207"/>
    </location>
</feature>
<evidence type="ECO:0000256" key="12">
    <source>
        <dbReference type="ARBA" id="ARBA00023239"/>
    </source>
</evidence>
<comment type="function">
    <text evidence="14">RuBisCO catalyzes two reactions: the carboxylation of D-ribulose 1,5-bisphosphate, the primary event in carbon dioxide fixation, as well as the oxidative fragmentation of the pentose substrate in the photorespiration process. Both reactions occur simultaneously and in competition at the same active site.</text>
</comment>
<evidence type="ECO:0000256" key="9">
    <source>
        <dbReference type="ARBA" id="ARBA00023002"/>
    </source>
</evidence>
<comment type="subcellular location">
    <subcellularLocation>
        <location evidence="2">Plastid</location>
    </subcellularLocation>
</comment>
<evidence type="ECO:0000256" key="6">
    <source>
        <dbReference type="ARBA" id="ARBA00022481"/>
    </source>
</evidence>
<reference evidence="21" key="1">
    <citation type="journal article" date="2020" name="Nat. Commun.">
        <title>Genome assembly of wild tea tree DASZ reveals pedigree and selection history of tea varieties.</title>
        <authorList>
            <person name="Zhang W."/>
            <person name="Zhang Y."/>
            <person name="Qiu H."/>
            <person name="Guo Y."/>
            <person name="Wan H."/>
            <person name="Zhang X."/>
            <person name="Scossa F."/>
            <person name="Alseekh S."/>
            <person name="Zhang Q."/>
            <person name="Wang P."/>
            <person name="Xu L."/>
            <person name="Schmidt M.H."/>
            <person name="Jia X."/>
            <person name="Li D."/>
            <person name="Zhu A."/>
            <person name="Guo F."/>
            <person name="Chen W."/>
            <person name="Ni D."/>
            <person name="Usadel B."/>
            <person name="Fernie A.R."/>
            <person name="Wen W."/>
        </authorList>
    </citation>
    <scope>NUCLEOTIDE SEQUENCE [LARGE SCALE GENOMIC DNA]</scope>
    <source>
        <strain evidence="21">cv. G240</strain>
    </source>
</reference>
<keyword evidence="7" id="KW-0113">Calvin cycle</keyword>
<proteinExistence type="inferred from homology"/>
<keyword evidence="12" id="KW-0456">Lyase</keyword>
<dbReference type="PANTHER" id="PTHR42704:SF17">
    <property type="entry name" value="RIBULOSE BISPHOSPHATE CARBOXYLASE LARGE CHAIN"/>
    <property type="match status" value="1"/>
</dbReference>
<dbReference type="Pfam" id="PF00016">
    <property type="entry name" value="RuBisCO_large"/>
    <property type="match status" value="1"/>
</dbReference>
<evidence type="ECO:0000256" key="2">
    <source>
        <dbReference type="ARBA" id="ARBA00004474"/>
    </source>
</evidence>
<sequence length="227" mass="25600">MFTSTVANVSGFKAVSALRLEDLRIPCMRAKTFQDRPHGIQVEREKYGRPLLECTIKPILGLFAKNYHRVVCECLRGRHDFPEEDENDGVASENIKYLYQNNPFKRKRARSIPKKTDSAKLRTSHDPKKVLALLAAFVGLFKNHSQNESHNDLGLAEQDPKAILASLAILLGLSAEPHGDGSIEHRQTLQKDQEGEDDDYDDDDDDDGNLRRSKRQKKTPNSDATST</sequence>
<feature type="region of interest" description="Disordered" evidence="18">
    <location>
        <begin position="177"/>
        <end position="227"/>
    </location>
</feature>
<evidence type="ECO:0000256" key="11">
    <source>
        <dbReference type="ARBA" id="ARBA00023238"/>
    </source>
</evidence>
<reference evidence="20 21" key="2">
    <citation type="submission" date="2020-07" db="EMBL/GenBank/DDBJ databases">
        <title>Genome assembly of wild tea tree DASZ reveals pedigree and selection history of tea varieties.</title>
        <authorList>
            <person name="Zhang W."/>
        </authorList>
    </citation>
    <scope>NUCLEOTIDE SEQUENCE [LARGE SCALE GENOMIC DNA]</scope>
    <source>
        <strain evidence="21">cv. G240</strain>
        <tissue evidence="20">Leaf</tissue>
    </source>
</reference>
<feature type="domain" description="Ribulose bisphosphate carboxylase large subunit C-terminal" evidence="19">
    <location>
        <begin position="43"/>
        <end position="88"/>
    </location>
</feature>
<keyword evidence="6" id="KW-0488">Methylation</keyword>
<evidence type="ECO:0000256" key="18">
    <source>
        <dbReference type="SAM" id="MobiDB-lite"/>
    </source>
</evidence>
<keyword evidence="21" id="KW-1185">Reference proteome</keyword>
<dbReference type="InterPro" id="IPR033966">
    <property type="entry name" value="RuBisCO"/>
</dbReference>
<dbReference type="GO" id="GO:0004497">
    <property type="term" value="F:monooxygenase activity"/>
    <property type="evidence" value="ECO:0007669"/>
    <property type="project" value="UniProtKB-KW"/>
</dbReference>
<keyword evidence="13" id="KW-0120">Carbon dioxide fixation</keyword>
<dbReference type="AlphaFoldDB" id="A0A7J7GJE9"/>
<keyword evidence="10" id="KW-0503">Monooxygenase</keyword>
<comment type="catalytic activity">
    <reaction evidence="17">
        <text>2 (2R)-3-phosphoglycerate + 2 H(+) = D-ribulose 1,5-bisphosphate + CO2 + H2O</text>
        <dbReference type="Rhea" id="RHEA:23124"/>
        <dbReference type="ChEBI" id="CHEBI:15377"/>
        <dbReference type="ChEBI" id="CHEBI:15378"/>
        <dbReference type="ChEBI" id="CHEBI:16526"/>
        <dbReference type="ChEBI" id="CHEBI:57870"/>
        <dbReference type="ChEBI" id="CHEBI:58272"/>
        <dbReference type="EC" id="4.1.1.39"/>
    </reaction>
</comment>
<keyword evidence="9" id="KW-0560">Oxidoreductase</keyword>
<accession>A0A7J7GJE9</accession>
<dbReference type="GO" id="GO:0009853">
    <property type="term" value="P:photorespiration"/>
    <property type="evidence" value="ECO:0007669"/>
    <property type="project" value="UniProtKB-KW"/>
</dbReference>
<evidence type="ECO:0000256" key="10">
    <source>
        <dbReference type="ARBA" id="ARBA00023033"/>
    </source>
</evidence>
<comment type="subunit">
    <text evidence="15">Heterohexadecamer of 8 large chains and 8 small chains; disulfide-linked. The disulfide link is formed within the large subunit homodimers.</text>
</comment>
<evidence type="ECO:0000256" key="3">
    <source>
        <dbReference type="ARBA" id="ARBA00006204"/>
    </source>
</evidence>
<organism evidence="20 21">
    <name type="scientific">Camellia sinensis</name>
    <name type="common">Tea plant</name>
    <name type="synonym">Thea sinensis</name>
    <dbReference type="NCBI Taxonomy" id="4442"/>
    <lineage>
        <taxon>Eukaryota</taxon>
        <taxon>Viridiplantae</taxon>
        <taxon>Streptophyta</taxon>
        <taxon>Embryophyta</taxon>
        <taxon>Tracheophyta</taxon>
        <taxon>Spermatophyta</taxon>
        <taxon>Magnoliopsida</taxon>
        <taxon>eudicotyledons</taxon>
        <taxon>Gunneridae</taxon>
        <taxon>Pentapetalae</taxon>
        <taxon>asterids</taxon>
        <taxon>Ericales</taxon>
        <taxon>Theaceae</taxon>
        <taxon>Camellia</taxon>
    </lineage>
</organism>
<dbReference type="EMBL" id="JACBKZ010000010">
    <property type="protein sequence ID" value="KAF5940942.1"/>
    <property type="molecule type" value="Genomic_DNA"/>
</dbReference>
<dbReference type="GO" id="GO:0016984">
    <property type="term" value="F:ribulose-bisphosphate carboxylase activity"/>
    <property type="evidence" value="ECO:0007669"/>
    <property type="project" value="UniProtKB-EC"/>
</dbReference>
<evidence type="ECO:0000259" key="19">
    <source>
        <dbReference type="Pfam" id="PF00016"/>
    </source>
</evidence>
<evidence type="ECO:0000256" key="5">
    <source>
        <dbReference type="ARBA" id="ARBA00017725"/>
    </source>
</evidence>
<evidence type="ECO:0000256" key="8">
    <source>
        <dbReference type="ARBA" id="ARBA00022640"/>
    </source>
</evidence>
<dbReference type="GO" id="GO:0000287">
    <property type="term" value="F:magnesium ion binding"/>
    <property type="evidence" value="ECO:0007669"/>
    <property type="project" value="InterPro"/>
</dbReference>
<evidence type="ECO:0000256" key="17">
    <source>
        <dbReference type="ARBA" id="ARBA00049469"/>
    </source>
</evidence>
<dbReference type="EC" id="4.1.1.39" evidence="4"/>
<evidence type="ECO:0000313" key="20">
    <source>
        <dbReference type="EMBL" id="KAF5940942.1"/>
    </source>
</evidence>
<gene>
    <name evidence="20" type="ORF">HYC85_022109</name>
</gene>
<name>A0A7J7GJE9_CAMSI</name>
<protein>
    <recommendedName>
        <fullName evidence="5">Ribulose bisphosphate carboxylase large chain</fullName>
        <ecNumber evidence="4">4.1.1.39</ecNumber>
    </recommendedName>
</protein>
<evidence type="ECO:0000256" key="1">
    <source>
        <dbReference type="ARBA" id="ARBA00001946"/>
    </source>
</evidence>